<dbReference type="EMBL" id="LYUB02000002">
    <property type="protein sequence ID" value="OVF10562.1"/>
    <property type="molecule type" value="Genomic_DNA"/>
</dbReference>
<dbReference type="AlphaFoldDB" id="A0AA91T3T2"/>
<dbReference type="OMA" id="HKYGIPK"/>
<reference evidence="1 2" key="1">
    <citation type="submission" date="2017-04" db="EMBL/GenBank/DDBJ databases">
        <title>Draft genome of the yeast Clavispora lusitaniae type strain CBS 6936.</title>
        <authorList>
            <person name="Durrens P."/>
            <person name="Klopp C."/>
            <person name="Biteau N."/>
            <person name="Fitton-Ouhabi V."/>
            <person name="Dementhon K."/>
            <person name="Accoceberry I."/>
            <person name="Sherman D.J."/>
            <person name="Noel T."/>
        </authorList>
    </citation>
    <scope>NUCLEOTIDE SEQUENCE [LARGE SCALE GENOMIC DNA]</scope>
    <source>
        <strain evidence="1 2">CBS 6936</strain>
    </source>
</reference>
<dbReference type="KEGG" id="clus:A9F13_02g03927"/>
<name>A0AA91T3T2_CLALS</name>
<sequence length="310" mass="34431">MSSSIADVCDTLLDVLRNHESGVPHIWPRPSRVSGLDEEYCRVHRALAKEVARLVVLNKRKQLQGVSIEELRIQADAAAECIPHVPRAELSTFLELHNARFRTEALLDTFLAAALPVLRATYHGNESLTDSEFAVLNNSKKLYSHYNTHAANISHVVDASKEGHELAVRRSQLAAQIDVLLEQRVAPSVRQWRELHANSEAVRNTLENLKITRADAAARMPEETARLEAIARQVVQRLGAIRALCDLIPNLVRCSPGNWYSDTAMRAAVQESQAVGERMAECDMGKSDMEKDFEAIVAACQATHEEMGSV</sequence>
<evidence type="ECO:0000313" key="2">
    <source>
        <dbReference type="Proteomes" id="UP000195602"/>
    </source>
</evidence>
<proteinExistence type="predicted"/>
<accession>A0AA91T3T2</accession>
<gene>
    <name evidence="1" type="ORF">A9F13_02g03927</name>
</gene>
<protein>
    <submittedName>
        <fullName evidence="1">Uncharacterized protein</fullName>
    </submittedName>
</protein>
<comment type="caution">
    <text evidence="1">The sequence shown here is derived from an EMBL/GenBank/DDBJ whole genome shotgun (WGS) entry which is preliminary data.</text>
</comment>
<evidence type="ECO:0000313" key="1">
    <source>
        <dbReference type="EMBL" id="OVF10562.1"/>
    </source>
</evidence>
<organism evidence="1 2">
    <name type="scientific">Clavispora lusitaniae</name>
    <name type="common">Candida lusitaniae</name>
    <dbReference type="NCBI Taxonomy" id="36911"/>
    <lineage>
        <taxon>Eukaryota</taxon>
        <taxon>Fungi</taxon>
        <taxon>Dikarya</taxon>
        <taxon>Ascomycota</taxon>
        <taxon>Saccharomycotina</taxon>
        <taxon>Pichiomycetes</taxon>
        <taxon>Metschnikowiaceae</taxon>
        <taxon>Clavispora</taxon>
    </lineage>
</organism>
<dbReference type="Proteomes" id="UP000195602">
    <property type="component" value="Unassembled WGS sequence"/>
</dbReference>